<proteinExistence type="predicted"/>
<evidence type="ECO:0000313" key="2">
    <source>
        <dbReference type="Proteomes" id="UP001595191"/>
    </source>
</evidence>
<evidence type="ECO:0000313" key="1">
    <source>
        <dbReference type="EMBL" id="MFH6604368.1"/>
    </source>
</evidence>
<protein>
    <submittedName>
        <fullName evidence="1">Uncharacterized protein</fullName>
    </submittedName>
</protein>
<organism evidence="1 2">
    <name type="scientific">Meishania litoralis</name>
    <dbReference type="NCBI Taxonomy" id="3434685"/>
    <lineage>
        <taxon>Bacteria</taxon>
        <taxon>Pseudomonadati</taxon>
        <taxon>Bacteroidota</taxon>
        <taxon>Flavobacteriia</taxon>
        <taxon>Flavobacteriales</taxon>
        <taxon>Flavobacteriaceae</taxon>
        <taxon>Meishania</taxon>
    </lineage>
</organism>
<keyword evidence="2" id="KW-1185">Reference proteome</keyword>
<reference evidence="1" key="1">
    <citation type="submission" date="2024-09" db="EMBL/GenBank/DDBJ databases">
        <authorList>
            <person name="Liu J."/>
        </authorList>
    </citation>
    <scope>NUCLEOTIDE SEQUENCE</scope>
    <source>
        <strain evidence="1">NBU2967</strain>
    </source>
</reference>
<gene>
    <name evidence="1" type="ORF">ACEZ3G_12825</name>
</gene>
<dbReference type="EMBL" id="JBHFPV010000002">
    <property type="protein sequence ID" value="MFH6604368.1"/>
    <property type="molecule type" value="Genomic_DNA"/>
</dbReference>
<dbReference type="Proteomes" id="UP001595191">
    <property type="component" value="Unassembled WGS sequence"/>
</dbReference>
<comment type="caution">
    <text evidence="1">The sequence shown here is derived from an EMBL/GenBank/DDBJ whole genome shotgun (WGS) entry which is preliminary data.</text>
</comment>
<accession>A0ACC7LKT6</accession>
<sequence>MMKRKLFFALLIIPVMSWGQKVNLAAFDNLLDKKWHAEGAWGDGSKFKQEIIFEYDLENAILISRSKGFTNVEQSKYGNRNHGIRKVNADSTGIDFWEFDVFGGVTKGKVIIKEKDILYQYDYGGSKVTDYWEYVNDSIYNFTVGSYENGTWNQKYLTCQFTGQNIDRKSKLYLKVKETLVGNWISPAWDGQLIEMWSVDKDQNLVQTSKYIEGKKVLFRSQNKIEYIGGELILISVIENSDPKIFKAVEANGSRIVFENKEYKNPNRVEYVLYEKTFHRKISGAENGSPTSYTFKFEPFKE</sequence>
<name>A0ACC7LKT6_9FLAO</name>